<name>A0A853A9W4_9ACTN</name>
<proteinExistence type="predicted"/>
<accession>A0A853A9W4</accession>
<dbReference type="EMBL" id="JACBZD010000001">
    <property type="protein sequence ID" value="NYI07182.1"/>
    <property type="molecule type" value="Genomic_DNA"/>
</dbReference>
<dbReference type="Proteomes" id="UP000567795">
    <property type="component" value="Unassembled WGS sequence"/>
</dbReference>
<keyword evidence="5" id="KW-1185">Reference proteome</keyword>
<dbReference type="InterPro" id="IPR050811">
    <property type="entry name" value="Phosphate_ABC_transporter"/>
</dbReference>
<evidence type="ECO:0000256" key="1">
    <source>
        <dbReference type="ARBA" id="ARBA00022729"/>
    </source>
</evidence>
<feature type="transmembrane region" description="Helical" evidence="2">
    <location>
        <begin position="204"/>
        <end position="223"/>
    </location>
</feature>
<evidence type="ECO:0000259" key="3">
    <source>
        <dbReference type="Pfam" id="PF12849"/>
    </source>
</evidence>
<keyword evidence="2" id="KW-0472">Membrane</keyword>
<feature type="domain" description="PBP" evidence="3">
    <location>
        <begin position="231"/>
        <end position="489"/>
    </location>
</feature>
<dbReference type="Pfam" id="PF12849">
    <property type="entry name" value="PBP_like_2"/>
    <property type="match status" value="1"/>
</dbReference>
<dbReference type="AlphaFoldDB" id="A0A853A9W4"/>
<evidence type="ECO:0000313" key="4">
    <source>
        <dbReference type="EMBL" id="NYI07182.1"/>
    </source>
</evidence>
<feature type="transmembrane region" description="Helical" evidence="2">
    <location>
        <begin position="12"/>
        <end position="31"/>
    </location>
</feature>
<comment type="caution">
    <text evidence="4">The sequence shown here is derived from an EMBL/GenBank/DDBJ whole genome shotgun (WGS) entry which is preliminary data.</text>
</comment>
<keyword evidence="1" id="KW-0732">Signal</keyword>
<evidence type="ECO:0000256" key="2">
    <source>
        <dbReference type="SAM" id="Phobius"/>
    </source>
</evidence>
<dbReference type="SUPFAM" id="SSF53850">
    <property type="entry name" value="Periplasmic binding protein-like II"/>
    <property type="match status" value="1"/>
</dbReference>
<sequence>MNGFPWLEVTLASLGIAVPILVAFYEFVLVGRKRLGYRIQMDTTATEAVHSPHAGVLQRLQRTDGAALVDPSFVLLRIENNGSTPIDVGDYAVLDDDKVGIRVTFPERRVVGMVVTETSADFLRASFGDNSGLSVRDGVIELPKAPLNRGAHYKVLAALERVGDRPGDGADEFPAPQVVGGIKGGVGNGGIQETASRTGVSGQAVWLICFLVLIVLGQFVVSLDRDDTPIDCARGNLVLTGSTAFQAVVMDAAAAYQADCGDQARFDTRFEGSDIGLRDLEQAGVEADEEGAAPPEWVTFSDGPKGNGFPGLVSRPVAFSLFTIVVSPETQVRDLSLQDVRDLFAGRVATWRDVGGADLPVVLVGRESSSGTRRAFQREVLQAVEGAENSEDCRTLTPGAPPGVLRCRRESTTHVLETVAETPGAIGYSGVEEAMDRDDVVMVRIDDREAVLENADAGVYPFWATEFAYTYGEPPADSLTASFLRYLTNSAGQDIIRAHGHHTCDALRDRVRCQPLDPVATDGGVRGAAAGG</sequence>
<gene>
    <name evidence="4" type="ORF">FHU37_004125</name>
</gene>
<keyword evidence="2" id="KW-1133">Transmembrane helix</keyword>
<dbReference type="Gene3D" id="3.40.190.10">
    <property type="entry name" value="Periplasmic binding protein-like II"/>
    <property type="match status" value="2"/>
</dbReference>
<dbReference type="PANTHER" id="PTHR30570">
    <property type="entry name" value="PERIPLASMIC PHOSPHATE BINDING COMPONENT OF PHOSPHATE ABC TRANSPORTER"/>
    <property type="match status" value="1"/>
</dbReference>
<reference evidence="4 5" key="1">
    <citation type="submission" date="2020-07" db="EMBL/GenBank/DDBJ databases">
        <title>Sequencing the genomes of 1000 actinobacteria strains.</title>
        <authorList>
            <person name="Klenk H.-P."/>
        </authorList>
    </citation>
    <scope>NUCLEOTIDE SEQUENCE [LARGE SCALE GENOMIC DNA]</scope>
    <source>
        <strain evidence="4 5">DSM 42178</strain>
    </source>
</reference>
<keyword evidence="2" id="KW-0812">Transmembrane</keyword>
<dbReference type="RefSeq" id="WP_179815641.1">
    <property type="nucleotide sequence ID" value="NZ_JACBZD010000001.1"/>
</dbReference>
<dbReference type="PANTHER" id="PTHR30570:SF1">
    <property type="entry name" value="PHOSPHATE-BINDING PROTEIN PSTS"/>
    <property type="match status" value="1"/>
</dbReference>
<protein>
    <submittedName>
        <fullName evidence="4">ABC-type phosphate transport system substrate-binding protein</fullName>
    </submittedName>
</protein>
<organism evidence="4 5">
    <name type="scientific">Allostreptomyces psammosilenae</name>
    <dbReference type="NCBI Taxonomy" id="1892865"/>
    <lineage>
        <taxon>Bacteria</taxon>
        <taxon>Bacillati</taxon>
        <taxon>Actinomycetota</taxon>
        <taxon>Actinomycetes</taxon>
        <taxon>Kitasatosporales</taxon>
        <taxon>Streptomycetaceae</taxon>
        <taxon>Allostreptomyces</taxon>
    </lineage>
</organism>
<evidence type="ECO:0000313" key="5">
    <source>
        <dbReference type="Proteomes" id="UP000567795"/>
    </source>
</evidence>
<dbReference type="InterPro" id="IPR024370">
    <property type="entry name" value="PBP_domain"/>
</dbReference>